<keyword evidence="3" id="KW-0732">Signal</keyword>
<feature type="region of interest" description="Disordered" evidence="2">
    <location>
        <begin position="1139"/>
        <end position="1184"/>
    </location>
</feature>
<dbReference type="Proteomes" id="UP001597158">
    <property type="component" value="Unassembled WGS sequence"/>
</dbReference>
<dbReference type="InterPro" id="IPR050708">
    <property type="entry name" value="T6SS_VgrG/RHS"/>
</dbReference>
<dbReference type="InterPro" id="IPR045351">
    <property type="entry name" value="DUF6531"/>
</dbReference>
<feature type="domain" description="DUF6531" evidence="5">
    <location>
        <begin position="88"/>
        <end position="165"/>
    </location>
</feature>
<evidence type="ECO:0000256" key="3">
    <source>
        <dbReference type="SAM" id="SignalP"/>
    </source>
</evidence>
<dbReference type="PANTHER" id="PTHR32305:SF15">
    <property type="entry name" value="PROTEIN RHSA-RELATED"/>
    <property type="match status" value="1"/>
</dbReference>
<evidence type="ECO:0000259" key="5">
    <source>
        <dbReference type="Pfam" id="PF20148"/>
    </source>
</evidence>
<sequence length="1810" mass="198992">MNRALKPASPAHVRNAVARALLALLLAMPLISGAQLSTNGGGSSLPQSRPSDTSCTPSDGGNPGGAQACAEAAPASQDEPDGVGRAAGNPIDVITGNKYQNETDLPALPGPLGLEIVRHYNSAQAGTDSQLGLLGRGWRLSYETDLHANGDQLLIIQADGKHLSFTATDAGGRRYSHADPARGTVIALRSPQSPNRQGHRWTWPDGRELDFDARGKLVQIRLPSGEFLSLTRGLDGELMKVTDPQGRSLNFEYAPRRSRGFRGVVAITSPLGRFTYSHQNERTLPGLSNLVAATLPDGTTRRYHYGADIGESAPGWPHHLTGITVVGKRPDGTAADAQRLSTYAYDAAGRAVMSVRGTPRQLDASGQLLRGSGIEQVDLRFSAPDRTELTNSLGETTRYRHTRINGEPRLLEAIGPGCARCGETNVRYAYDRYGALTEITRLDPGARPLASTRIERDALGRVLRESHIAYAGGKPLPARLLARYAYTGATPRPVLIARPSVIPGKEHQIRFTYNDHGQRIEVTESGFSPLDAAGEPAASAEAATPISRTTTYAYTAVNGRSLLAQIDGPLPNGPNGDPGDSDVTRLDWDTHGSFVIRLTQPGGLQSALQHHPQTGLLRRVVNDDGFETTFTYNARQQITSVRSRGPGWSIPLEQRIHYDELGNPTEEAHLGQAAASWRRQWDTQGRLLWHASALGVLSSYTYDTESRLTEHTLQSASLTQSRHRRYDDRGRLAHAWDNAGRSLKWRYDEHGQLERVIDALGFEHAVPARISPLPHELAQATQVQALRDDFGRLVWRRSPDTGTVLRELDAADRIAAMRDARGNLARYEYDAQGRILRQVITDAASSKAETTHWRYAGRRLIELVHPTQSERYEYDARGLRSARIVRLATEQGELTSVTRYEHDEVGRLVATTLPDGSRLRYERNGQGQVVALMLGSVQTPWLRQLEREQLIASDFERDLAGLRAHTAGNGIQTLYQRSREGVLARVVHRHRTPERVRLARYPSDPVQLGLSRQEVIERLLGIAPARAQSPNGTQSHAPMAANSSAKANPDAALLPGALGLPEDPSALLDHRYVWDARGNLLHSRQQATHAGAQPTWHSHAYDRHNQLLVSVEWHAQDKALAEQAVWRYAYDPTQRRVLSQQDVGSQAELRAGTRRSAFEPGSHRRIDADRPPARYSASGQPEQLGSREYDWDARGRLVEVREHGKTLARYGYDHRGLRNVKHANGQTRYTLYDEARQPLAEFDAHGRILRQYVWLADLPVAVIDRPQGAAPTPAAQGTAARIIGDLIRLVQSWLAGSKGIVWLHGNHLGAPELVTDTQGQVLWRAHYAPFGAANVHSGGFTLNLRLPGQYLDAETGLHFNRARYYDPEQGQYLSPDPLGTPDGPNPYAYVAYNPLRFIDPDGLILFAFDGTGNSDDRNDPAMGGDGFTNVVHFLNAYDSGNHRYVSGVGTVHRDDEYGHIRPEDYATHTLLWWLTPGDPVYVNDMGGNYSGPARIDRMMLYIRDEAAAFDKNKVMDIDIVGFSRGAAQARDFANRIVAGSVVLNGKTYYKYTTEAGKPGCQWVNLRFMGLFDTVLSTNFSGTGYNLGIPSEFAYVAQAVALNEHRSGAIGEYSLRNPKPHSMHWGGFPLQSIGASSTAPGQIRIERGFIGAHADIGGGYPDNEQGLSLVALNWMVQQAKNAGVTMKAVDPIPMNDVVLHDQSNVIRVGDPRILAPKEVRHGDMSWTDYVFAEDREVRGATSGTSQRTMGFDNGGMVHADTLSYITWLPREVEQLGKGTALDPRKLGNVTGTVDMQGYLEWLRDPSNGYGL</sequence>
<dbReference type="Pfam" id="PF09994">
    <property type="entry name" value="T6SS_Tle1-like_cat"/>
    <property type="match status" value="1"/>
</dbReference>
<gene>
    <name evidence="7" type="ORF">ACFQ4M_14330</name>
</gene>
<evidence type="ECO:0000256" key="2">
    <source>
        <dbReference type="SAM" id="MobiDB-lite"/>
    </source>
</evidence>
<evidence type="ECO:0000313" key="7">
    <source>
        <dbReference type="EMBL" id="MFD1264756.1"/>
    </source>
</evidence>
<feature type="region of interest" description="Disordered" evidence="2">
    <location>
        <begin position="38"/>
        <end position="89"/>
    </location>
</feature>
<dbReference type="PRINTS" id="PR00394">
    <property type="entry name" value="RHSPROTEIN"/>
</dbReference>
<organism evidence="7 8">
    <name type="scientific">Thauera mechernichensis</name>
    <dbReference type="NCBI Taxonomy" id="82788"/>
    <lineage>
        <taxon>Bacteria</taxon>
        <taxon>Pseudomonadati</taxon>
        <taxon>Pseudomonadota</taxon>
        <taxon>Betaproteobacteria</taxon>
        <taxon>Rhodocyclales</taxon>
        <taxon>Zoogloeaceae</taxon>
        <taxon>Thauera</taxon>
    </lineage>
</organism>
<keyword evidence="8" id="KW-1185">Reference proteome</keyword>
<dbReference type="InterPro" id="IPR018712">
    <property type="entry name" value="Tle1-like_cat"/>
</dbReference>
<dbReference type="InterPro" id="IPR006530">
    <property type="entry name" value="YD"/>
</dbReference>
<dbReference type="Gene3D" id="2.180.10.10">
    <property type="entry name" value="RHS repeat-associated core"/>
    <property type="match status" value="2"/>
</dbReference>
<feature type="chain" id="PRO_5046322402" evidence="3">
    <location>
        <begin position="35"/>
        <end position="1810"/>
    </location>
</feature>
<name>A0ABW3WFI8_9RHOO</name>
<evidence type="ECO:0000256" key="1">
    <source>
        <dbReference type="ARBA" id="ARBA00022737"/>
    </source>
</evidence>
<dbReference type="PANTHER" id="PTHR32305">
    <property type="match status" value="1"/>
</dbReference>
<dbReference type="InterPro" id="IPR022385">
    <property type="entry name" value="Rhs_assc_core"/>
</dbReference>
<evidence type="ECO:0000259" key="4">
    <source>
        <dbReference type="Pfam" id="PF09994"/>
    </source>
</evidence>
<evidence type="ECO:0000313" key="8">
    <source>
        <dbReference type="Proteomes" id="UP001597158"/>
    </source>
</evidence>
<dbReference type="NCBIfam" id="TIGR01643">
    <property type="entry name" value="YD_repeat_2x"/>
    <property type="match status" value="4"/>
</dbReference>
<proteinExistence type="predicted"/>
<dbReference type="NCBIfam" id="TIGR03696">
    <property type="entry name" value="Rhs_assc_core"/>
    <property type="match status" value="1"/>
</dbReference>
<feature type="compositionally biased region" description="Polar residues" evidence="2">
    <location>
        <begin position="38"/>
        <end position="59"/>
    </location>
</feature>
<dbReference type="EMBL" id="JBHTMC010000026">
    <property type="protein sequence ID" value="MFD1264756.1"/>
    <property type="molecule type" value="Genomic_DNA"/>
</dbReference>
<evidence type="ECO:0000259" key="6">
    <source>
        <dbReference type="Pfam" id="PF25023"/>
    </source>
</evidence>
<feature type="domain" description="T6SS Phospholipase effector Tle1-like catalytic" evidence="4">
    <location>
        <begin position="1557"/>
        <end position="1677"/>
    </location>
</feature>
<dbReference type="Pfam" id="PF05593">
    <property type="entry name" value="RHS_repeat"/>
    <property type="match status" value="2"/>
</dbReference>
<dbReference type="InterPro" id="IPR056823">
    <property type="entry name" value="TEN-like_YD-shell"/>
</dbReference>
<dbReference type="Pfam" id="PF20148">
    <property type="entry name" value="DUF6531"/>
    <property type="match status" value="1"/>
</dbReference>
<feature type="signal peptide" evidence="3">
    <location>
        <begin position="1"/>
        <end position="34"/>
    </location>
</feature>
<reference evidence="8" key="1">
    <citation type="journal article" date="2019" name="Int. J. Syst. Evol. Microbiol.">
        <title>The Global Catalogue of Microorganisms (GCM) 10K type strain sequencing project: providing services to taxonomists for standard genome sequencing and annotation.</title>
        <authorList>
            <consortium name="The Broad Institute Genomics Platform"/>
            <consortium name="The Broad Institute Genome Sequencing Center for Infectious Disease"/>
            <person name="Wu L."/>
            <person name="Ma J."/>
        </authorList>
    </citation>
    <scope>NUCLEOTIDE SEQUENCE [LARGE SCALE GENOMIC DNA]</scope>
    <source>
        <strain evidence="8">CCUG 48884</strain>
    </source>
</reference>
<dbReference type="RefSeq" id="WP_277832056.1">
    <property type="nucleotide sequence ID" value="NZ_JARQZE010000004.1"/>
</dbReference>
<feature type="domain" description="Teneurin-like YD-shell" evidence="6">
    <location>
        <begin position="1304"/>
        <end position="1376"/>
    </location>
</feature>
<comment type="caution">
    <text evidence="7">The sequence shown here is derived from an EMBL/GenBank/DDBJ whole genome shotgun (WGS) entry which is preliminary data.</text>
</comment>
<feature type="compositionally biased region" description="Basic and acidic residues" evidence="2">
    <location>
        <begin position="1161"/>
        <end position="1172"/>
    </location>
</feature>
<dbReference type="InterPro" id="IPR031325">
    <property type="entry name" value="RHS_repeat"/>
</dbReference>
<protein>
    <submittedName>
        <fullName evidence="7">DUF6531 domain-containing protein</fullName>
    </submittedName>
</protein>
<dbReference type="Pfam" id="PF25023">
    <property type="entry name" value="TEN_YD-shell"/>
    <property type="match status" value="1"/>
</dbReference>
<feature type="compositionally biased region" description="Low complexity" evidence="2">
    <location>
        <begin position="66"/>
        <end position="75"/>
    </location>
</feature>
<keyword evidence="1" id="KW-0677">Repeat</keyword>
<accession>A0ABW3WFI8</accession>